<dbReference type="Gene3D" id="3.40.50.300">
    <property type="entry name" value="P-loop containing nucleotide triphosphate hydrolases"/>
    <property type="match status" value="1"/>
</dbReference>
<accession>A0A7X4KF50</accession>
<evidence type="ECO:0000313" key="3">
    <source>
        <dbReference type="EMBL" id="MYM70702.1"/>
    </source>
</evidence>
<dbReference type="GO" id="GO:0016887">
    <property type="term" value="F:ATP hydrolysis activity"/>
    <property type="evidence" value="ECO:0007669"/>
    <property type="project" value="InterPro"/>
</dbReference>
<reference evidence="3 4" key="1">
    <citation type="submission" date="2019-12" db="EMBL/GenBank/DDBJ databases">
        <title>Novel species isolated from a subtropical stream in China.</title>
        <authorList>
            <person name="Lu H."/>
        </authorList>
    </citation>
    <scope>NUCLEOTIDE SEQUENCE [LARGE SCALE GENOMIC DNA]</scope>
    <source>
        <strain evidence="3 4">FT134W</strain>
    </source>
</reference>
<feature type="domain" description="Bacterial type II secretion system protein E" evidence="2">
    <location>
        <begin position="36"/>
        <end position="285"/>
    </location>
</feature>
<comment type="caution">
    <text evidence="3">The sequence shown here is derived from an EMBL/GenBank/DDBJ whole genome shotgun (WGS) entry which is preliminary data.</text>
</comment>
<dbReference type="CDD" id="cd01131">
    <property type="entry name" value="PilT"/>
    <property type="match status" value="1"/>
</dbReference>
<protein>
    <submittedName>
        <fullName evidence="3">PilT/PilU family type 4a pilus ATPase</fullName>
    </submittedName>
</protein>
<dbReference type="InterPro" id="IPR027417">
    <property type="entry name" value="P-loop_NTPase"/>
</dbReference>
<evidence type="ECO:0000313" key="4">
    <source>
        <dbReference type="Proteomes" id="UP000469734"/>
    </source>
</evidence>
<dbReference type="GO" id="GO:0005524">
    <property type="term" value="F:ATP binding"/>
    <property type="evidence" value="ECO:0007669"/>
    <property type="project" value="InterPro"/>
</dbReference>
<dbReference type="PANTHER" id="PTHR30486">
    <property type="entry name" value="TWITCHING MOTILITY PROTEIN PILT"/>
    <property type="match status" value="1"/>
</dbReference>
<dbReference type="RefSeq" id="WP_161048607.1">
    <property type="nucleotide sequence ID" value="NZ_WWCR01000001.1"/>
</dbReference>
<organism evidence="3 4">
    <name type="scientific">Duganella margarita</name>
    <dbReference type="NCBI Taxonomy" id="2692170"/>
    <lineage>
        <taxon>Bacteria</taxon>
        <taxon>Pseudomonadati</taxon>
        <taxon>Pseudomonadota</taxon>
        <taxon>Betaproteobacteria</taxon>
        <taxon>Burkholderiales</taxon>
        <taxon>Oxalobacteraceae</taxon>
        <taxon>Telluria group</taxon>
        <taxon>Duganella</taxon>
    </lineage>
</organism>
<dbReference type="InterPro" id="IPR001482">
    <property type="entry name" value="T2SS/T4SS_dom"/>
</dbReference>
<dbReference type="FunFam" id="3.40.50.300:FF:001116">
    <property type="entry name" value="Type IV pili twitching motility protein PilT"/>
    <property type="match status" value="1"/>
</dbReference>
<evidence type="ECO:0000259" key="2">
    <source>
        <dbReference type="Pfam" id="PF00437"/>
    </source>
</evidence>
<evidence type="ECO:0000256" key="1">
    <source>
        <dbReference type="ARBA" id="ARBA00006611"/>
    </source>
</evidence>
<sequence length="378" mass="41742">MERDQASKFMFDLLRLMLAKKGSDLFITAGFPPAVKIDGKMTPVSAQPLTAAHTLDLARAIMNDKQAAGFELTKEANFAISPGDIGRFRVSAFVQMGAVGMVLRTINSDIPKLEELGLPEVLKDVVMAKRGLVIMVGATGSGKSTTLAAMVGYRNENSYGHIITIEDPVEFVHPHKNCIVTQREVGVDTDDWAVALKNTLRQAPDVIQIGEIRDRETMDHAIAFAETGHLCLATLHANSANQALDRIINFFPEERRQQLLMDLSLNLKGMISQRLIPKKESKGRAVAIEIMLNSPLISDLIFKGEVHEIKELMKKSRELGMQTFDQSLFDLHEADLITYEDALRNADSVNDLRLTIKLEGKAAKNRDLSAGTEHLGLI</sequence>
<name>A0A7X4KF50_9BURK</name>
<dbReference type="InterPro" id="IPR050921">
    <property type="entry name" value="T4SS_GSP_E_ATPase"/>
</dbReference>
<dbReference type="Gene3D" id="3.30.450.90">
    <property type="match status" value="1"/>
</dbReference>
<dbReference type="Pfam" id="PF00437">
    <property type="entry name" value="T2SSE"/>
    <property type="match status" value="1"/>
</dbReference>
<dbReference type="NCBIfam" id="TIGR01420">
    <property type="entry name" value="pilT_fam"/>
    <property type="match status" value="1"/>
</dbReference>
<dbReference type="PANTHER" id="PTHR30486:SF12">
    <property type="entry name" value="TYPE IV PILUS ATPASE PILU"/>
    <property type="match status" value="1"/>
</dbReference>
<dbReference type="InterPro" id="IPR006321">
    <property type="entry name" value="PilT/PilU"/>
</dbReference>
<dbReference type="EMBL" id="WWCR01000001">
    <property type="protein sequence ID" value="MYM70702.1"/>
    <property type="molecule type" value="Genomic_DNA"/>
</dbReference>
<dbReference type="Proteomes" id="UP000469734">
    <property type="component" value="Unassembled WGS sequence"/>
</dbReference>
<dbReference type="SUPFAM" id="SSF52540">
    <property type="entry name" value="P-loop containing nucleoside triphosphate hydrolases"/>
    <property type="match status" value="1"/>
</dbReference>
<comment type="similarity">
    <text evidence="1">Belongs to the GSP E family.</text>
</comment>
<gene>
    <name evidence="3" type="ORF">GTP56_00645</name>
</gene>
<proteinExistence type="inferred from homology"/>
<dbReference type="AlphaFoldDB" id="A0A7X4KF50"/>